<reference evidence="2 3" key="1">
    <citation type="submission" date="2024-08" db="EMBL/GenBank/DDBJ databases">
        <authorList>
            <person name="Cucini C."/>
            <person name="Frati F."/>
        </authorList>
    </citation>
    <scope>NUCLEOTIDE SEQUENCE [LARGE SCALE GENOMIC DNA]</scope>
</reference>
<evidence type="ECO:0000313" key="2">
    <source>
        <dbReference type="EMBL" id="CAL8131239.1"/>
    </source>
</evidence>
<feature type="region of interest" description="Disordered" evidence="1">
    <location>
        <begin position="72"/>
        <end position="140"/>
    </location>
</feature>
<feature type="compositionally biased region" description="Polar residues" evidence="1">
    <location>
        <begin position="86"/>
        <end position="98"/>
    </location>
</feature>
<comment type="caution">
    <text evidence="2">The sequence shown here is derived from an EMBL/GenBank/DDBJ whole genome shotgun (WGS) entry which is preliminary data.</text>
</comment>
<sequence>MSLTEFVDLTQDSDEDMPISTVKPSSLKRNCKCEQYLRRCFEVLDEKTELAQTNVALKCENYLLRQRISEYEEERKKSDKLKRAETIQQQKVVPNKTSATRKKKPLSSVKSRPGPTLRTRKLVAGSQEPSAKKGRKVAKS</sequence>
<dbReference type="EMBL" id="CAXLJM020000086">
    <property type="protein sequence ID" value="CAL8131239.1"/>
    <property type="molecule type" value="Genomic_DNA"/>
</dbReference>
<accession>A0ABP1RN48</accession>
<keyword evidence="3" id="KW-1185">Reference proteome</keyword>
<dbReference type="Proteomes" id="UP001642540">
    <property type="component" value="Unassembled WGS sequence"/>
</dbReference>
<gene>
    <name evidence="2" type="ORF">ODALV1_LOCUS24085</name>
</gene>
<proteinExistence type="predicted"/>
<organism evidence="2 3">
    <name type="scientific">Orchesella dallaii</name>
    <dbReference type="NCBI Taxonomy" id="48710"/>
    <lineage>
        <taxon>Eukaryota</taxon>
        <taxon>Metazoa</taxon>
        <taxon>Ecdysozoa</taxon>
        <taxon>Arthropoda</taxon>
        <taxon>Hexapoda</taxon>
        <taxon>Collembola</taxon>
        <taxon>Entomobryomorpha</taxon>
        <taxon>Entomobryoidea</taxon>
        <taxon>Orchesellidae</taxon>
        <taxon>Orchesellinae</taxon>
        <taxon>Orchesella</taxon>
    </lineage>
</organism>
<protein>
    <submittedName>
        <fullName evidence="2">Uncharacterized protein</fullName>
    </submittedName>
</protein>
<evidence type="ECO:0000256" key="1">
    <source>
        <dbReference type="SAM" id="MobiDB-lite"/>
    </source>
</evidence>
<evidence type="ECO:0000313" key="3">
    <source>
        <dbReference type="Proteomes" id="UP001642540"/>
    </source>
</evidence>
<feature type="compositionally biased region" description="Basic and acidic residues" evidence="1">
    <location>
        <begin position="72"/>
        <end position="85"/>
    </location>
</feature>
<name>A0ABP1RN48_9HEXA</name>